<feature type="non-terminal residue" evidence="1">
    <location>
        <position position="90"/>
    </location>
</feature>
<dbReference type="SUPFAM" id="SSF69118">
    <property type="entry name" value="AhpD-like"/>
    <property type="match status" value="1"/>
</dbReference>
<dbReference type="AlphaFoldDB" id="A0A9X1B7H4"/>
<sequence length="90" mass="9959">MSFNFPNHDTESAPKDALPALTEAERHFGMLPNLMRKMATAPTLLKGYLALGELFEQTSFSPAEQQVVLLSVSRENRCDYCMGAHSVLAD</sequence>
<dbReference type="PANTHER" id="PTHR35446:SF3">
    <property type="entry name" value="CMD DOMAIN-CONTAINING PROTEIN"/>
    <property type="match status" value="1"/>
</dbReference>
<keyword evidence="2" id="KW-1185">Reference proteome</keyword>
<comment type="caution">
    <text evidence="1">The sequence shown here is derived from an EMBL/GenBank/DDBJ whole genome shotgun (WGS) entry which is preliminary data.</text>
</comment>
<proteinExistence type="predicted"/>
<dbReference type="PANTHER" id="PTHR35446">
    <property type="entry name" value="SI:CH211-175M2.5"/>
    <property type="match status" value="1"/>
</dbReference>
<accession>A0A9X1B7H4</accession>
<reference evidence="1 2" key="1">
    <citation type="journal article" date="2020" name="Microorganisms">
        <title>Osmotic Adaptation and Compatible Solute Biosynthesis of Phototrophic Bacteria as Revealed from Genome Analyses.</title>
        <authorList>
            <person name="Imhoff J.F."/>
            <person name="Rahn T."/>
            <person name="Kunzel S."/>
            <person name="Keller A."/>
            <person name="Neulinger S.C."/>
        </authorList>
    </citation>
    <scope>NUCLEOTIDE SEQUENCE [LARGE SCALE GENOMIC DNA]</scope>
    <source>
        <strain evidence="1 2">DSM 25653</strain>
    </source>
</reference>
<gene>
    <name evidence="1" type="ORF">CKO42_26745</name>
</gene>
<evidence type="ECO:0000313" key="2">
    <source>
        <dbReference type="Proteomes" id="UP001138768"/>
    </source>
</evidence>
<organism evidence="1 2">
    <name type="scientific">Lamprobacter modestohalophilus</name>
    <dbReference type="NCBI Taxonomy" id="1064514"/>
    <lineage>
        <taxon>Bacteria</taxon>
        <taxon>Pseudomonadati</taxon>
        <taxon>Pseudomonadota</taxon>
        <taxon>Gammaproteobacteria</taxon>
        <taxon>Chromatiales</taxon>
        <taxon>Chromatiaceae</taxon>
        <taxon>Lamprobacter</taxon>
    </lineage>
</organism>
<dbReference type="InterPro" id="IPR029032">
    <property type="entry name" value="AhpD-like"/>
</dbReference>
<name>A0A9X1B7H4_9GAMM</name>
<dbReference type="Gene3D" id="1.20.1290.10">
    <property type="entry name" value="AhpD-like"/>
    <property type="match status" value="1"/>
</dbReference>
<dbReference type="EMBL" id="NRRY01000175">
    <property type="protein sequence ID" value="MBK1621901.1"/>
    <property type="molecule type" value="Genomic_DNA"/>
</dbReference>
<protein>
    <submittedName>
        <fullName evidence="1">Carboxymuconolactone decarboxylase</fullName>
    </submittedName>
</protein>
<evidence type="ECO:0000313" key="1">
    <source>
        <dbReference type="EMBL" id="MBK1621901.1"/>
    </source>
</evidence>
<dbReference type="Proteomes" id="UP001138768">
    <property type="component" value="Unassembled WGS sequence"/>
</dbReference>